<protein>
    <submittedName>
        <fullName evidence="1">Uncharacterized protein</fullName>
    </submittedName>
</protein>
<comment type="caution">
    <text evidence="1">The sequence shown here is derived from an EMBL/GenBank/DDBJ whole genome shotgun (WGS) entry which is preliminary data.</text>
</comment>
<dbReference type="Proteomes" id="UP000886501">
    <property type="component" value="Unassembled WGS sequence"/>
</dbReference>
<keyword evidence="2" id="KW-1185">Reference proteome</keyword>
<proteinExistence type="predicted"/>
<evidence type="ECO:0000313" key="2">
    <source>
        <dbReference type="Proteomes" id="UP000886501"/>
    </source>
</evidence>
<organism evidence="1 2">
    <name type="scientific">Thelephora ganbajun</name>
    <name type="common">Ganba fungus</name>
    <dbReference type="NCBI Taxonomy" id="370292"/>
    <lineage>
        <taxon>Eukaryota</taxon>
        <taxon>Fungi</taxon>
        <taxon>Dikarya</taxon>
        <taxon>Basidiomycota</taxon>
        <taxon>Agaricomycotina</taxon>
        <taxon>Agaricomycetes</taxon>
        <taxon>Thelephorales</taxon>
        <taxon>Thelephoraceae</taxon>
        <taxon>Thelephora</taxon>
    </lineage>
</organism>
<dbReference type="EMBL" id="MU118058">
    <property type="protein sequence ID" value="KAF9646443.1"/>
    <property type="molecule type" value="Genomic_DNA"/>
</dbReference>
<name>A0ACB6ZAQ2_THEGA</name>
<evidence type="ECO:0000313" key="1">
    <source>
        <dbReference type="EMBL" id="KAF9646443.1"/>
    </source>
</evidence>
<reference evidence="1" key="2">
    <citation type="journal article" date="2020" name="Nat. Commun.">
        <title>Large-scale genome sequencing of mycorrhizal fungi provides insights into the early evolution of symbiotic traits.</title>
        <authorList>
            <person name="Miyauchi S."/>
            <person name="Kiss E."/>
            <person name="Kuo A."/>
            <person name="Drula E."/>
            <person name="Kohler A."/>
            <person name="Sanchez-Garcia M."/>
            <person name="Morin E."/>
            <person name="Andreopoulos B."/>
            <person name="Barry K.W."/>
            <person name="Bonito G."/>
            <person name="Buee M."/>
            <person name="Carver A."/>
            <person name="Chen C."/>
            <person name="Cichocki N."/>
            <person name="Clum A."/>
            <person name="Culley D."/>
            <person name="Crous P.W."/>
            <person name="Fauchery L."/>
            <person name="Girlanda M."/>
            <person name="Hayes R.D."/>
            <person name="Keri Z."/>
            <person name="LaButti K."/>
            <person name="Lipzen A."/>
            <person name="Lombard V."/>
            <person name="Magnuson J."/>
            <person name="Maillard F."/>
            <person name="Murat C."/>
            <person name="Nolan M."/>
            <person name="Ohm R.A."/>
            <person name="Pangilinan J."/>
            <person name="Pereira M.F."/>
            <person name="Perotto S."/>
            <person name="Peter M."/>
            <person name="Pfister S."/>
            <person name="Riley R."/>
            <person name="Sitrit Y."/>
            <person name="Stielow J.B."/>
            <person name="Szollosi G."/>
            <person name="Zifcakova L."/>
            <person name="Stursova M."/>
            <person name="Spatafora J.W."/>
            <person name="Tedersoo L."/>
            <person name="Vaario L.M."/>
            <person name="Yamada A."/>
            <person name="Yan M."/>
            <person name="Wang P."/>
            <person name="Xu J."/>
            <person name="Bruns T."/>
            <person name="Baldrian P."/>
            <person name="Vilgalys R."/>
            <person name="Dunand C."/>
            <person name="Henrissat B."/>
            <person name="Grigoriev I.V."/>
            <person name="Hibbett D."/>
            <person name="Nagy L.G."/>
            <person name="Martin F.M."/>
        </authorList>
    </citation>
    <scope>NUCLEOTIDE SEQUENCE</scope>
    <source>
        <strain evidence="1">P2</strain>
    </source>
</reference>
<sequence>MSSWCDLVQKTSCPCPKSVWEENEDLSSCALAHSPWCGIQPTRRQIERAIAPEPHPGHLPIDLGPTVDGILTVHSSSQINGYPLGVTGVDDDRYYGAE</sequence>
<reference evidence="1" key="1">
    <citation type="submission" date="2019-10" db="EMBL/GenBank/DDBJ databases">
        <authorList>
            <consortium name="DOE Joint Genome Institute"/>
            <person name="Kuo A."/>
            <person name="Miyauchi S."/>
            <person name="Kiss E."/>
            <person name="Drula E."/>
            <person name="Kohler A."/>
            <person name="Sanchez-Garcia M."/>
            <person name="Andreopoulos B."/>
            <person name="Barry K.W."/>
            <person name="Bonito G."/>
            <person name="Buee M."/>
            <person name="Carver A."/>
            <person name="Chen C."/>
            <person name="Cichocki N."/>
            <person name="Clum A."/>
            <person name="Culley D."/>
            <person name="Crous P.W."/>
            <person name="Fauchery L."/>
            <person name="Girlanda M."/>
            <person name="Hayes R."/>
            <person name="Keri Z."/>
            <person name="Labutti K."/>
            <person name="Lipzen A."/>
            <person name="Lombard V."/>
            <person name="Magnuson J."/>
            <person name="Maillard F."/>
            <person name="Morin E."/>
            <person name="Murat C."/>
            <person name="Nolan M."/>
            <person name="Ohm R."/>
            <person name="Pangilinan J."/>
            <person name="Pereira M."/>
            <person name="Perotto S."/>
            <person name="Peter M."/>
            <person name="Riley R."/>
            <person name="Sitrit Y."/>
            <person name="Stielow B."/>
            <person name="Szollosi G."/>
            <person name="Zifcakova L."/>
            <person name="Stursova M."/>
            <person name="Spatafora J.W."/>
            <person name="Tedersoo L."/>
            <person name="Vaario L.-M."/>
            <person name="Yamada A."/>
            <person name="Yan M."/>
            <person name="Wang P."/>
            <person name="Xu J."/>
            <person name="Bruns T."/>
            <person name="Baldrian P."/>
            <person name="Vilgalys R."/>
            <person name="Henrissat B."/>
            <person name="Grigoriev I.V."/>
            <person name="Hibbett D."/>
            <person name="Nagy L.G."/>
            <person name="Martin F.M."/>
        </authorList>
    </citation>
    <scope>NUCLEOTIDE SEQUENCE</scope>
    <source>
        <strain evidence="1">P2</strain>
    </source>
</reference>
<gene>
    <name evidence="1" type="ORF">BDM02DRAFT_3118673</name>
</gene>
<accession>A0ACB6ZAQ2</accession>